<proteinExistence type="predicted"/>
<reference evidence="1" key="1">
    <citation type="submission" date="2014-02" db="EMBL/GenBank/DDBJ databases">
        <title>The Genome Sequence of Trichophyton rubrum (morphotype fischeri) CBS 288.86.</title>
        <authorList>
            <consortium name="The Broad Institute Genomics Platform"/>
            <person name="Cuomo C.A."/>
            <person name="White T.C."/>
            <person name="Graser Y."/>
            <person name="Martinez-Rossi N."/>
            <person name="Heitman J."/>
            <person name="Young S.K."/>
            <person name="Zeng Q."/>
            <person name="Gargeya S."/>
            <person name="Abouelleil A."/>
            <person name="Alvarado L."/>
            <person name="Chapman S.B."/>
            <person name="Gainer-Dewar J."/>
            <person name="Goldberg J."/>
            <person name="Griggs A."/>
            <person name="Gujja S."/>
            <person name="Hansen M."/>
            <person name="Howarth C."/>
            <person name="Imamovic A."/>
            <person name="Larimer J."/>
            <person name="Martinez D."/>
            <person name="Murphy C."/>
            <person name="Pearson M.D."/>
            <person name="Persinoti G."/>
            <person name="Poon T."/>
            <person name="Priest M."/>
            <person name="Roberts A.D."/>
            <person name="Saif S."/>
            <person name="Shea T.D."/>
            <person name="Sykes S.N."/>
            <person name="Wortman J."/>
            <person name="Nusbaum C."/>
            <person name="Birren B."/>
        </authorList>
    </citation>
    <scope>NUCLEOTIDE SEQUENCE [LARGE SCALE GENOMIC DNA]</scope>
    <source>
        <strain evidence="1">CBS 288.86</strain>
    </source>
</reference>
<protein>
    <submittedName>
        <fullName evidence="1">Uncharacterized protein</fullName>
    </submittedName>
</protein>
<dbReference type="HOGENOM" id="CLU_2238532_0_0_1"/>
<dbReference type="EMBL" id="KK207932">
    <property type="protein sequence ID" value="EZF48157.1"/>
    <property type="molecule type" value="Genomic_DNA"/>
</dbReference>
<name>A0A022VPG6_TRIRU</name>
<dbReference type="AlphaFoldDB" id="A0A022VPG6"/>
<dbReference type="Proteomes" id="UP000023758">
    <property type="component" value="Unassembled WGS sequence"/>
</dbReference>
<organism evidence="1">
    <name type="scientific">Trichophyton rubrum CBS 288.86</name>
    <dbReference type="NCBI Taxonomy" id="1215330"/>
    <lineage>
        <taxon>Eukaryota</taxon>
        <taxon>Fungi</taxon>
        <taxon>Dikarya</taxon>
        <taxon>Ascomycota</taxon>
        <taxon>Pezizomycotina</taxon>
        <taxon>Eurotiomycetes</taxon>
        <taxon>Eurotiomycetidae</taxon>
        <taxon>Onygenales</taxon>
        <taxon>Arthrodermataceae</taxon>
        <taxon>Trichophyton</taxon>
    </lineage>
</organism>
<evidence type="ECO:0000313" key="1">
    <source>
        <dbReference type="EMBL" id="EZF48157.1"/>
    </source>
</evidence>
<accession>A0A022VPG6</accession>
<gene>
    <name evidence="1" type="ORF">H103_08088</name>
</gene>
<sequence length="105" mass="11878">MREGQTPVFYHIINERLCNKQQYSRNNAGYEFTTHSMSILKCLPILLYVYFELSNSPSSMPHRLAGYVTTQPGRPSILFVNTIAAALNTELYPSVTTRSPAVEGY</sequence>